<dbReference type="SUPFAM" id="SSF56529">
    <property type="entry name" value="FAH"/>
    <property type="match status" value="1"/>
</dbReference>
<dbReference type="Pfam" id="PF01557">
    <property type="entry name" value="FAA_hydrolase"/>
    <property type="match status" value="1"/>
</dbReference>
<dbReference type="InterPro" id="IPR011234">
    <property type="entry name" value="Fumarylacetoacetase-like_C"/>
</dbReference>
<reference evidence="3" key="1">
    <citation type="journal article" date="2019" name="Int. J. Syst. Evol. Microbiol.">
        <title>The Global Catalogue of Microorganisms (GCM) 10K type strain sequencing project: providing services to taxonomists for standard genome sequencing and annotation.</title>
        <authorList>
            <consortium name="The Broad Institute Genomics Platform"/>
            <consortium name="The Broad Institute Genome Sequencing Center for Infectious Disease"/>
            <person name="Wu L."/>
            <person name="Ma J."/>
        </authorList>
    </citation>
    <scope>NUCLEOTIDE SEQUENCE [LARGE SCALE GENOMIC DNA]</scope>
    <source>
        <strain evidence="3">JCM 17804</strain>
    </source>
</reference>
<name>A0ABP8HA31_9BURK</name>
<dbReference type="PANTHER" id="PTHR43069">
    <property type="entry name" value="FUMARYLACETOACETASE"/>
    <property type="match status" value="1"/>
</dbReference>
<feature type="domain" description="Fumarylacetoacetase-like C-terminal" evidence="1">
    <location>
        <begin position="27"/>
        <end position="60"/>
    </location>
</feature>
<proteinExistence type="predicted"/>
<sequence>MPQAEVEFKLPARVGDYTDFYTSIGERIPLADADAHIFGLCLLNDWSARDIQFWEMRRWAPSRPRTSRPPCRRGS</sequence>
<evidence type="ECO:0000313" key="3">
    <source>
        <dbReference type="Proteomes" id="UP001500975"/>
    </source>
</evidence>
<evidence type="ECO:0000259" key="1">
    <source>
        <dbReference type="Pfam" id="PF01557"/>
    </source>
</evidence>
<dbReference type="PANTHER" id="PTHR43069:SF2">
    <property type="entry name" value="FUMARYLACETOACETASE"/>
    <property type="match status" value="1"/>
</dbReference>
<dbReference type="EMBL" id="BAABGJ010000010">
    <property type="protein sequence ID" value="GAA4336357.1"/>
    <property type="molecule type" value="Genomic_DNA"/>
</dbReference>
<organism evidence="2 3">
    <name type="scientific">Variovorax defluvii</name>
    <dbReference type="NCBI Taxonomy" id="913761"/>
    <lineage>
        <taxon>Bacteria</taxon>
        <taxon>Pseudomonadati</taxon>
        <taxon>Pseudomonadota</taxon>
        <taxon>Betaproteobacteria</taxon>
        <taxon>Burkholderiales</taxon>
        <taxon>Comamonadaceae</taxon>
        <taxon>Variovorax</taxon>
    </lineage>
</organism>
<dbReference type="InterPro" id="IPR036663">
    <property type="entry name" value="Fumarylacetoacetase_C_sf"/>
</dbReference>
<gene>
    <name evidence="2" type="ORF">GCM10023165_13590</name>
</gene>
<evidence type="ECO:0000313" key="2">
    <source>
        <dbReference type="EMBL" id="GAA4336357.1"/>
    </source>
</evidence>
<dbReference type="InterPro" id="IPR005959">
    <property type="entry name" value="Fumarylacetoacetase"/>
</dbReference>
<dbReference type="Gene3D" id="3.90.850.10">
    <property type="entry name" value="Fumarylacetoacetase-like, C-terminal domain"/>
    <property type="match status" value="1"/>
</dbReference>
<protein>
    <recommendedName>
        <fullName evidence="1">Fumarylacetoacetase-like C-terminal domain-containing protein</fullName>
    </recommendedName>
</protein>
<dbReference type="Proteomes" id="UP001500975">
    <property type="component" value="Unassembled WGS sequence"/>
</dbReference>
<accession>A0ABP8HA31</accession>
<comment type="caution">
    <text evidence="2">The sequence shown here is derived from an EMBL/GenBank/DDBJ whole genome shotgun (WGS) entry which is preliminary data.</text>
</comment>
<keyword evidence="3" id="KW-1185">Reference proteome</keyword>